<dbReference type="Proteomes" id="UP000315648">
    <property type="component" value="Unassembled WGS sequence"/>
</dbReference>
<gene>
    <name evidence="2" type="ORF">FPL22_15065</name>
</gene>
<dbReference type="OrthoDB" id="191115at2"/>
<dbReference type="Pfam" id="PF13628">
    <property type="entry name" value="DUF4142"/>
    <property type="match status" value="1"/>
</dbReference>
<reference evidence="2 3" key="1">
    <citation type="submission" date="2019-07" db="EMBL/GenBank/DDBJ databases">
        <title>Description of 53C-WASEF.</title>
        <authorList>
            <person name="Pitt A."/>
            <person name="Hahn M.W."/>
        </authorList>
    </citation>
    <scope>NUCLEOTIDE SEQUENCE [LARGE SCALE GENOMIC DNA]</scope>
    <source>
        <strain evidence="2 3">53C-WASEF</strain>
    </source>
</reference>
<keyword evidence="3" id="KW-1185">Reference proteome</keyword>
<feature type="domain" description="DUF4142" evidence="1">
    <location>
        <begin position="129"/>
        <end position="261"/>
    </location>
</feature>
<dbReference type="AlphaFoldDB" id="A0A556QL96"/>
<evidence type="ECO:0000313" key="2">
    <source>
        <dbReference type="EMBL" id="TSJ77408.1"/>
    </source>
</evidence>
<proteinExistence type="predicted"/>
<sequence length="266" mass="29463">MSWFRRVTSSPLRSSRERGRSRKRKCCWSHCFPSWKRVKQRMLAGSSGGLPTGRIKHRLMPRRRAFPYSAQNMKVFLRLLTLAGVGFWMVLTSPGAAETAAEANAQQLIAPEAGTSAEFNPAAPKLSRSDKRFIKKYTASSGHSIAISKQAVTRAVHADVRAYAETVVNTEELITGELVVLARRRGGEAAIGHTRSVAVEKLTKKSIDAYDEAYLKEVMGAHKTAIALLEKAVTSSDTYVAAFAVQYLAVMRDHLARARQIEKMLN</sequence>
<organism evidence="2 3">
    <name type="scientific">Rariglobus hedericola</name>
    <dbReference type="NCBI Taxonomy" id="2597822"/>
    <lineage>
        <taxon>Bacteria</taxon>
        <taxon>Pseudomonadati</taxon>
        <taxon>Verrucomicrobiota</taxon>
        <taxon>Opitutia</taxon>
        <taxon>Opitutales</taxon>
        <taxon>Opitutaceae</taxon>
        <taxon>Rariglobus</taxon>
    </lineage>
</organism>
<name>A0A556QL96_9BACT</name>
<dbReference type="EMBL" id="VMBG01000002">
    <property type="protein sequence ID" value="TSJ77408.1"/>
    <property type="molecule type" value="Genomic_DNA"/>
</dbReference>
<protein>
    <submittedName>
        <fullName evidence="2">DUF4142 domain-containing protein</fullName>
    </submittedName>
</protein>
<dbReference type="InterPro" id="IPR012347">
    <property type="entry name" value="Ferritin-like"/>
</dbReference>
<dbReference type="InterPro" id="IPR025419">
    <property type="entry name" value="DUF4142"/>
</dbReference>
<dbReference type="PANTHER" id="PTHR38593">
    <property type="entry name" value="BLR2558 PROTEIN"/>
    <property type="match status" value="1"/>
</dbReference>
<evidence type="ECO:0000259" key="1">
    <source>
        <dbReference type="Pfam" id="PF13628"/>
    </source>
</evidence>
<dbReference type="Gene3D" id="1.20.1260.10">
    <property type="match status" value="1"/>
</dbReference>
<evidence type="ECO:0000313" key="3">
    <source>
        <dbReference type="Proteomes" id="UP000315648"/>
    </source>
</evidence>
<dbReference type="PANTHER" id="PTHR38593:SF1">
    <property type="entry name" value="BLR2558 PROTEIN"/>
    <property type="match status" value="1"/>
</dbReference>
<accession>A0A556QL96</accession>
<comment type="caution">
    <text evidence="2">The sequence shown here is derived from an EMBL/GenBank/DDBJ whole genome shotgun (WGS) entry which is preliminary data.</text>
</comment>